<dbReference type="SMART" id="SM00041">
    <property type="entry name" value="CT"/>
    <property type="match status" value="1"/>
</dbReference>
<dbReference type="PROSITE" id="PS01185">
    <property type="entry name" value="CTCK_1"/>
    <property type="match status" value="1"/>
</dbReference>
<feature type="disulfide bond" evidence="4">
    <location>
        <begin position="420"/>
        <end position="472"/>
    </location>
</feature>
<evidence type="ECO:0000256" key="3">
    <source>
        <dbReference type="ARBA" id="ARBA00023157"/>
    </source>
</evidence>
<evidence type="ECO:0008006" key="9">
    <source>
        <dbReference type="Google" id="ProtNLM"/>
    </source>
</evidence>
<protein>
    <recommendedName>
        <fullName evidence="9">CTCK domain-containing protein</fullName>
    </recommendedName>
</protein>
<evidence type="ECO:0000259" key="5">
    <source>
        <dbReference type="PROSITE" id="PS01225"/>
    </source>
</evidence>
<dbReference type="GO" id="GO:0005576">
    <property type="term" value="C:extracellular region"/>
    <property type="evidence" value="ECO:0007669"/>
    <property type="project" value="UniProtKB-SubCell"/>
</dbReference>
<dbReference type="SMART" id="SM00214">
    <property type="entry name" value="VWC"/>
    <property type="match status" value="3"/>
</dbReference>
<dbReference type="PROSITE" id="PS01225">
    <property type="entry name" value="CTCK_2"/>
    <property type="match status" value="1"/>
</dbReference>
<organism evidence="7 8">
    <name type="scientific">Synaphobranchus kaupii</name>
    <name type="common">Kaup's arrowtooth eel</name>
    <dbReference type="NCBI Taxonomy" id="118154"/>
    <lineage>
        <taxon>Eukaryota</taxon>
        <taxon>Metazoa</taxon>
        <taxon>Chordata</taxon>
        <taxon>Craniata</taxon>
        <taxon>Vertebrata</taxon>
        <taxon>Euteleostomi</taxon>
        <taxon>Actinopterygii</taxon>
        <taxon>Neopterygii</taxon>
        <taxon>Teleostei</taxon>
        <taxon>Anguilliformes</taxon>
        <taxon>Synaphobranchidae</taxon>
        <taxon>Synaphobranchus</taxon>
    </lineage>
</organism>
<dbReference type="OrthoDB" id="10071893at2759"/>
<dbReference type="EMBL" id="JAINUF010000013">
    <property type="protein sequence ID" value="KAJ8344247.1"/>
    <property type="molecule type" value="Genomic_DNA"/>
</dbReference>
<comment type="subcellular location">
    <subcellularLocation>
        <location evidence="1">Secreted</location>
    </subcellularLocation>
</comment>
<dbReference type="InterPro" id="IPR006208">
    <property type="entry name" value="Glyco_hormone_CN"/>
</dbReference>
<comment type="caution">
    <text evidence="4">Lacks conserved residue(s) required for the propagation of feature annotation.</text>
</comment>
<name>A0A9Q1ILP4_SYNKA</name>
<evidence type="ECO:0000313" key="7">
    <source>
        <dbReference type="EMBL" id="KAJ8344247.1"/>
    </source>
</evidence>
<evidence type="ECO:0000313" key="8">
    <source>
        <dbReference type="Proteomes" id="UP001152622"/>
    </source>
</evidence>
<feature type="disulfide bond" evidence="4">
    <location>
        <begin position="405"/>
        <end position="454"/>
    </location>
</feature>
<dbReference type="InterPro" id="IPR001007">
    <property type="entry name" value="VWF_dom"/>
</dbReference>
<evidence type="ECO:0000256" key="1">
    <source>
        <dbReference type="ARBA" id="ARBA00004613"/>
    </source>
</evidence>
<dbReference type="PROSITE" id="PS50184">
    <property type="entry name" value="VWFC_2"/>
    <property type="match status" value="1"/>
</dbReference>
<feature type="disulfide bond" evidence="4">
    <location>
        <begin position="416"/>
        <end position="470"/>
    </location>
</feature>
<dbReference type="AlphaFoldDB" id="A0A9Q1ILP4"/>
<dbReference type="Proteomes" id="UP001152622">
    <property type="component" value="Chromosome 13"/>
</dbReference>
<reference evidence="7" key="1">
    <citation type="journal article" date="2023" name="Science">
        <title>Genome structures resolve the early diversification of teleost fishes.</title>
        <authorList>
            <person name="Parey E."/>
            <person name="Louis A."/>
            <person name="Montfort J."/>
            <person name="Bouchez O."/>
            <person name="Roques C."/>
            <person name="Iampietro C."/>
            <person name="Lluch J."/>
            <person name="Castinel A."/>
            <person name="Donnadieu C."/>
            <person name="Desvignes T."/>
            <person name="Floi Bucao C."/>
            <person name="Jouanno E."/>
            <person name="Wen M."/>
            <person name="Mejri S."/>
            <person name="Dirks R."/>
            <person name="Jansen H."/>
            <person name="Henkel C."/>
            <person name="Chen W.J."/>
            <person name="Zahm M."/>
            <person name="Cabau C."/>
            <person name="Klopp C."/>
            <person name="Thompson A.W."/>
            <person name="Robinson-Rechavi M."/>
            <person name="Braasch I."/>
            <person name="Lecointre G."/>
            <person name="Bobe J."/>
            <person name="Postlethwait J.H."/>
            <person name="Berthelot C."/>
            <person name="Roest Crollius H."/>
            <person name="Guiguen Y."/>
        </authorList>
    </citation>
    <scope>NUCLEOTIDE SEQUENCE</scope>
    <source>
        <strain evidence="7">WJC10195</strain>
    </source>
</reference>
<dbReference type="InterPro" id="IPR006207">
    <property type="entry name" value="Cys_knot_C"/>
</dbReference>
<comment type="caution">
    <text evidence="7">The sequence shown here is derived from an EMBL/GenBank/DDBJ whole genome shotgun (WGS) entry which is preliminary data.</text>
</comment>
<dbReference type="Pfam" id="PF00007">
    <property type="entry name" value="Cys_knot"/>
    <property type="match status" value="1"/>
</dbReference>
<feature type="domain" description="VWFC" evidence="6">
    <location>
        <begin position="153"/>
        <end position="221"/>
    </location>
</feature>
<evidence type="ECO:0000256" key="4">
    <source>
        <dbReference type="PROSITE-ProRule" id="PRU00039"/>
    </source>
</evidence>
<evidence type="ECO:0000256" key="2">
    <source>
        <dbReference type="ARBA" id="ARBA00022525"/>
    </source>
</evidence>
<sequence length="492" mass="53989">MTIPFVPSGSIIYNKTDGEGWCFSAYCNATCNIEKQSKPCLTTVSPPVSTTIVRTATPASTLSSTPKTETPAIVTTTSPKSTTLVPGCYHFHPPRKNGESWNIGNCTKATCTDGTAILTPKECEPVEPVVCENGQSPIRVYDESGCCFHYECEYCFGPNDTTKEPGEKWESNCQECECPMDSTIPLCKPLECSILPNKTCDKPGQVPVIETVDCCKKVTCVCNVDTCPETKHTCSEGFKPIILTPKGSCCPEYDCRASVPTDKCEECKCSSTVDPETKLHSVECTPMKCDENCQLGSEYEAVPGECCGTCVEKSCVLTLPDNKTQIIEPGQIWTPPDVKCEKYKCEKIEDQLVTVQVKTVCPEFNPENCVPHTEKTEQDGCCKTCTPRNDCKVLKNSTYVEKDGCKSTEPVEINSCDGTCTTSSMYSLQANTMMHACSCCQEMSTSSKQVEMICPDGTKTNYTYTYIETCGCELSECTDNQASKKGARRRRR</sequence>
<keyword evidence="2" id="KW-0964">Secreted</keyword>
<dbReference type="PROSITE" id="PS01208">
    <property type="entry name" value="VWFC_1"/>
    <property type="match status" value="2"/>
</dbReference>
<feature type="domain" description="CTCK" evidence="5">
    <location>
        <begin position="391"/>
        <end position="478"/>
    </location>
</feature>
<evidence type="ECO:0000259" key="6">
    <source>
        <dbReference type="PROSITE" id="PS50184"/>
    </source>
</evidence>
<proteinExistence type="predicted"/>
<keyword evidence="3 4" id="KW-1015">Disulfide bond</keyword>
<gene>
    <name evidence="7" type="ORF">SKAU_G00315760</name>
</gene>
<keyword evidence="8" id="KW-1185">Reference proteome</keyword>
<accession>A0A9Q1ILP4</accession>